<organism evidence="3 4">
    <name type="scientific">Marinoscillum furvescens DSM 4134</name>
    <dbReference type="NCBI Taxonomy" id="1122208"/>
    <lineage>
        <taxon>Bacteria</taxon>
        <taxon>Pseudomonadati</taxon>
        <taxon>Bacteroidota</taxon>
        <taxon>Cytophagia</taxon>
        <taxon>Cytophagales</taxon>
        <taxon>Reichenbachiellaceae</taxon>
        <taxon>Marinoscillum</taxon>
    </lineage>
</organism>
<dbReference type="GO" id="GO:0016740">
    <property type="term" value="F:transferase activity"/>
    <property type="evidence" value="ECO:0007669"/>
    <property type="project" value="UniProtKB-KW"/>
</dbReference>
<protein>
    <submittedName>
        <fullName evidence="3">Glycosyl transferase family 90</fullName>
    </submittedName>
</protein>
<evidence type="ECO:0000313" key="3">
    <source>
        <dbReference type="EMBL" id="RED97997.1"/>
    </source>
</evidence>
<keyword evidence="4" id="KW-1185">Reference proteome</keyword>
<comment type="caution">
    <text evidence="3">The sequence shown here is derived from an EMBL/GenBank/DDBJ whole genome shotgun (WGS) entry which is preliminary data.</text>
</comment>
<sequence>MSKIQSQQNIDTSQWIDPDERVEYYLNHQKSIELNLQQLLKLKERDYWTKKEVNLIAYKQFEKTLTRWYCQLLMPLPFLRDIRALPFIKNYRDLHSLVDFFRPFYGQNLEIADFKFPLFYGEHGDTEGLPIIRKTRTPEDKSSVLYNLRSFRFNLPCKTVQNTDIEWEHKNNNVIWRGATTGAALREAFVKKYFQHYNIGFSSVKQKPELARFKKPPITIADQLKSKFIVSLEGNDIASNLRWVLSSNSVPIMTKPRWRSWIMEEHLVANIHYLELNDDLSNLEDLLTWASNNDQECKQIALNGRHFVHQFLDDSLDVRIRRNVLQEYASRAKYV</sequence>
<dbReference type="Pfam" id="PF05686">
    <property type="entry name" value="Glyco_transf_90"/>
    <property type="match status" value="1"/>
</dbReference>
<dbReference type="PANTHER" id="PTHR12203:SF35">
    <property type="entry name" value="PROTEIN O-GLUCOSYLTRANSFERASE 1"/>
    <property type="match status" value="1"/>
</dbReference>
<gene>
    <name evidence="3" type="ORF">C7460_111139</name>
</gene>
<dbReference type="PANTHER" id="PTHR12203">
    <property type="entry name" value="KDEL LYS-ASP-GLU-LEU CONTAINING - RELATED"/>
    <property type="match status" value="1"/>
</dbReference>
<accession>A0A3D9L2T7</accession>
<proteinExistence type="predicted"/>
<dbReference type="EMBL" id="QREG01000011">
    <property type="protein sequence ID" value="RED97997.1"/>
    <property type="molecule type" value="Genomic_DNA"/>
</dbReference>
<dbReference type="InterPro" id="IPR006598">
    <property type="entry name" value="CAP10"/>
</dbReference>
<dbReference type="InterPro" id="IPR051091">
    <property type="entry name" value="O-Glucosyltr/Glycosyltrsf_90"/>
</dbReference>
<feature type="domain" description="Glycosyl transferase CAP10" evidence="2">
    <location>
        <begin position="110"/>
        <end position="335"/>
    </location>
</feature>
<dbReference type="Proteomes" id="UP000256779">
    <property type="component" value="Unassembled WGS sequence"/>
</dbReference>
<evidence type="ECO:0000313" key="4">
    <source>
        <dbReference type="Proteomes" id="UP000256779"/>
    </source>
</evidence>
<name>A0A3D9L2T7_MARFU</name>
<dbReference type="OrthoDB" id="767964at2"/>
<keyword evidence="1 3" id="KW-0808">Transferase</keyword>
<evidence type="ECO:0000259" key="2">
    <source>
        <dbReference type="SMART" id="SM00672"/>
    </source>
</evidence>
<dbReference type="SMART" id="SM00672">
    <property type="entry name" value="CAP10"/>
    <property type="match status" value="1"/>
</dbReference>
<dbReference type="AlphaFoldDB" id="A0A3D9L2T7"/>
<evidence type="ECO:0000256" key="1">
    <source>
        <dbReference type="ARBA" id="ARBA00022679"/>
    </source>
</evidence>
<reference evidence="3 4" key="1">
    <citation type="submission" date="2018-07" db="EMBL/GenBank/DDBJ databases">
        <title>Genomic Encyclopedia of Type Strains, Phase IV (KMG-IV): sequencing the most valuable type-strain genomes for metagenomic binning, comparative biology and taxonomic classification.</title>
        <authorList>
            <person name="Goeker M."/>
        </authorList>
    </citation>
    <scope>NUCLEOTIDE SEQUENCE [LARGE SCALE GENOMIC DNA]</scope>
    <source>
        <strain evidence="3 4">DSM 4134</strain>
    </source>
</reference>